<organism evidence="2 3">
    <name type="scientific">Polycladomyces subterraneus</name>
    <dbReference type="NCBI Taxonomy" id="1016997"/>
    <lineage>
        <taxon>Bacteria</taxon>
        <taxon>Bacillati</taxon>
        <taxon>Bacillota</taxon>
        <taxon>Bacilli</taxon>
        <taxon>Bacillales</taxon>
        <taxon>Thermoactinomycetaceae</taxon>
        <taxon>Polycladomyces</taxon>
    </lineage>
</organism>
<dbReference type="RefSeq" id="WP_301239413.1">
    <property type="nucleotide sequence ID" value="NZ_JANRHH010000042.1"/>
</dbReference>
<dbReference type="Proteomes" id="UP001174196">
    <property type="component" value="Unassembled WGS sequence"/>
</dbReference>
<dbReference type="EMBL" id="JANRHH010000042">
    <property type="protein sequence ID" value="MDN4594634.1"/>
    <property type="molecule type" value="Genomic_DNA"/>
</dbReference>
<name>A0ABT8IPE4_9BACL</name>
<sequence>MKREAHGFSRVEQVTEPLQPRPEYASSISEAAQAISRPKLTVTERN</sequence>
<proteinExistence type="predicted"/>
<reference evidence="2" key="1">
    <citation type="submission" date="2022-08" db="EMBL/GenBank/DDBJ databases">
        <title>Polycladomyces zharkentsis sp. nov., a novel thermophilic CMC and starch-degrading bacterium isolated from a geothermal spring in Kazakhstan.</title>
        <authorList>
            <person name="Mashzhan A."/>
            <person name="Kistaubaeva A."/>
            <person name="Javier-Lopez R."/>
            <person name="Birkeland N.-K."/>
        </authorList>
    </citation>
    <scope>NUCLEOTIDE SEQUENCE</scope>
    <source>
        <strain evidence="2">KSR 13</strain>
    </source>
</reference>
<gene>
    <name evidence="2" type="ORF">NWF35_12205</name>
</gene>
<evidence type="ECO:0000256" key="1">
    <source>
        <dbReference type="SAM" id="MobiDB-lite"/>
    </source>
</evidence>
<evidence type="ECO:0000313" key="2">
    <source>
        <dbReference type="EMBL" id="MDN4594634.1"/>
    </source>
</evidence>
<comment type="caution">
    <text evidence="2">The sequence shown here is derived from an EMBL/GenBank/DDBJ whole genome shotgun (WGS) entry which is preliminary data.</text>
</comment>
<feature type="region of interest" description="Disordered" evidence="1">
    <location>
        <begin position="1"/>
        <end position="25"/>
    </location>
</feature>
<accession>A0ABT8IPE4</accession>
<evidence type="ECO:0000313" key="3">
    <source>
        <dbReference type="Proteomes" id="UP001174196"/>
    </source>
</evidence>
<keyword evidence="3" id="KW-1185">Reference proteome</keyword>
<protein>
    <submittedName>
        <fullName evidence="2">Uncharacterized protein</fullName>
    </submittedName>
</protein>